<name>A0A4C2A6I5_EUMVA</name>
<dbReference type="AlphaFoldDB" id="A0A4C2A6I5"/>
<reference evidence="2 3" key="1">
    <citation type="journal article" date="2019" name="Commun. Biol.">
        <title>The bagworm genome reveals a unique fibroin gene that provides high tensile strength.</title>
        <authorList>
            <person name="Kono N."/>
            <person name="Nakamura H."/>
            <person name="Ohtoshi R."/>
            <person name="Tomita M."/>
            <person name="Numata K."/>
            <person name="Arakawa K."/>
        </authorList>
    </citation>
    <scope>NUCLEOTIDE SEQUENCE [LARGE SCALE GENOMIC DNA]</scope>
</reference>
<sequence length="85" mass="9316">MVMMVVAMVVNDSSYVQADAPSMNCTGIGESVADFSKPLTHGEENSPRGSNQSRHEKLTDGALPGRLPRVKYQMLRHPSQQTSQQ</sequence>
<evidence type="ECO:0000256" key="1">
    <source>
        <dbReference type="SAM" id="MobiDB-lite"/>
    </source>
</evidence>
<keyword evidence="3" id="KW-1185">Reference proteome</keyword>
<protein>
    <submittedName>
        <fullName evidence="2">Uncharacterized protein</fullName>
    </submittedName>
</protein>
<proteinExistence type="predicted"/>
<evidence type="ECO:0000313" key="2">
    <source>
        <dbReference type="EMBL" id="GBP94769.1"/>
    </source>
</evidence>
<accession>A0A4C2A6I5</accession>
<dbReference type="Proteomes" id="UP000299102">
    <property type="component" value="Unassembled WGS sequence"/>
</dbReference>
<gene>
    <name evidence="2" type="ORF">EVAR_88605_1</name>
</gene>
<evidence type="ECO:0000313" key="3">
    <source>
        <dbReference type="Proteomes" id="UP000299102"/>
    </source>
</evidence>
<dbReference type="EMBL" id="BGZK01002546">
    <property type="protein sequence ID" value="GBP94769.1"/>
    <property type="molecule type" value="Genomic_DNA"/>
</dbReference>
<organism evidence="2 3">
    <name type="scientific">Eumeta variegata</name>
    <name type="common">Bagworm moth</name>
    <name type="synonym">Eumeta japonica</name>
    <dbReference type="NCBI Taxonomy" id="151549"/>
    <lineage>
        <taxon>Eukaryota</taxon>
        <taxon>Metazoa</taxon>
        <taxon>Ecdysozoa</taxon>
        <taxon>Arthropoda</taxon>
        <taxon>Hexapoda</taxon>
        <taxon>Insecta</taxon>
        <taxon>Pterygota</taxon>
        <taxon>Neoptera</taxon>
        <taxon>Endopterygota</taxon>
        <taxon>Lepidoptera</taxon>
        <taxon>Glossata</taxon>
        <taxon>Ditrysia</taxon>
        <taxon>Tineoidea</taxon>
        <taxon>Psychidae</taxon>
        <taxon>Oiketicinae</taxon>
        <taxon>Eumeta</taxon>
    </lineage>
</organism>
<comment type="caution">
    <text evidence="2">The sequence shown here is derived from an EMBL/GenBank/DDBJ whole genome shotgun (WGS) entry which is preliminary data.</text>
</comment>
<feature type="region of interest" description="Disordered" evidence="1">
    <location>
        <begin position="27"/>
        <end position="85"/>
    </location>
</feature>